<protein>
    <recommendedName>
        <fullName evidence="2">Glycine-rich domain-containing protein</fullName>
    </recommendedName>
</protein>
<gene>
    <name evidence="3" type="ORF">GCM10009422_29980</name>
</gene>
<feature type="compositionally biased region" description="Gly residues" evidence="1">
    <location>
        <begin position="449"/>
        <end position="475"/>
    </location>
</feature>
<dbReference type="InterPro" id="IPR049304">
    <property type="entry name" value="Gly_rich_dom"/>
</dbReference>
<evidence type="ECO:0000256" key="1">
    <source>
        <dbReference type="SAM" id="MobiDB-lite"/>
    </source>
</evidence>
<dbReference type="Pfam" id="PF21722">
    <property type="entry name" value="Gly_rich_2"/>
    <property type="match status" value="1"/>
</dbReference>
<name>A0ABN1H6U2_9CAUL</name>
<dbReference type="EMBL" id="BAAAGA010000010">
    <property type="protein sequence ID" value="GAA0630456.1"/>
    <property type="molecule type" value="Genomic_DNA"/>
</dbReference>
<accession>A0ABN1H6U2</accession>
<feature type="region of interest" description="Disordered" evidence="1">
    <location>
        <begin position="423"/>
        <end position="475"/>
    </location>
</feature>
<evidence type="ECO:0000313" key="3">
    <source>
        <dbReference type="EMBL" id="GAA0630456.1"/>
    </source>
</evidence>
<dbReference type="RefSeq" id="WP_343794819.1">
    <property type="nucleotide sequence ID" value="NZ_BAAAGA010000010.1"/>
</dbReference>
<keyword evidence="4" id="KW-1185">Reference proteome</keyword>
<evidence type="ECO:0000313" key="4">
    <source>
        <dbReference type="Proteomes" id="UP001501352"/>
    </source>
</evidence>
<comment type="caution">
    <text evidence="3">The sequence shown here is derived from an EMBL/GenBank/DDBJ whole genome shotgun (WGS) entry which is preliminary data.</text>
</comment>
<dbReference type="Proteomes" id="UP001501352">
    <property type="component" value="Unassembled WGS sequence"/>
</dbReference>
<feature type="compositionally biased region" description="Gly residues" evidence="1">
    <location>
        <begin position="433"/>
        <end position="442"/>
    </location>
</feature>
<dbReference type="Pfam" id="PF10983">
    <property type="entry name" value="DUF2793"/>
    <property type="match status" value="1"/>
</dbReference>
<evidence type="ECO:0000259" key="2">
    <source>
        <dbReference type="Pfam" id="PF21722"/>
    </source>
</evidence>
<feature type="domain" description="Glycine-rich" evidence="2">
    <location>
        <begin position="238"/>
        <end position="486"/>
    </location>
</feature>
<reference evidence="3 4" key="1">
    <citation type="journal article" date="2019" name="Int. J. Syst. Evol. Microbiol.">
        <title>The Global Catalogue of Microorganisms (GCM) 10K type strain sequencing project: providing services to taxonomists for standard genome sequencing and annotation.</title>
        <authorList>
            <consortium name="The Broad Institute Genomics Platform"/>
            <consortium name="The Broad Institute Genome Sequencing Center for Infectious Disease"/>
            <person name="Wu L."/>
            <person name="Ma J."/>
        </authorList>
    </citation>
    <scope>NUCLEOTIDE SEQUENCE [LARGE SCALE GENOMIC DNA]</scope>
    <source>
        <strain evidence="3 4">JCM 12928</strain>
    </source>
</reference>
<sequence length="488" mass="46882">MSDEHSARLKLPYLVAAQMQKHVTLNETLTRLDTLVQTSVVSRTLASEPGDPADGDIYILPAGATGESWDVMPDGALVRFEAGAWTASPVVEGMLALVSEEAQFIVRHNEGWVGLGETLSALDGLERLGIGTDADAGNPFTAKLNTALWTALETSSGGTGDLRLTLNKETAGDVLSLLFQSGWGGRAELGLVGDDDLVLKVSPDGGVWREALRVDSETGRVRFDLGAIRSETVRLTENASWTPPPWARIVEAVAVGGGGGGGCGAEGASGDRLGGGGGAGGAVASGRWSADRLSGGLTVVVGEAGAGGVSGGGEDGGDSLIRLGATAILTAFGGEGGRAGAAGGTGGSRSLVNNGGGGSSVSATAGSGDGLHRPEAPGAGGAGGGLSTAGVACAGGPGGEGGALTIVATAGIGGVDGGGWGGWDAPIPDLHWSGGGGGGGGASASSSGHPGGPAGRWGAGGGGGGAGVSSGGQGGAGAPGVVWLTAIG</sequence>
<feature type="region of interest" description="Disordered" evidence="1">
    <location>
        <begin position="350"/>
        <end position="383"/>
    </location>
</feature>
<dbReference type="InterPro" id="IPR021251">
    <property type="entry name" value="DUF2793"/>
</dbReference>
<proteinExistence type="predicted"/>
<organism evidence="3 4">
    <name type="scientific">Brevundimonas kwangchunensis</name>
    <dbReference type="NCBI Taxonomy" id="322163"/>
    <lineage>
        <taxon>Bacteria</taxon>
        <taxon>Pseudomonadati</taxon>
        <taxon>Pseudomonadota</taxon>
        <taxon>Alphaproteobacteria</taxon>
        <taxon>Caulobacterales</taxon>
        <taxon>Caulobacteraceae</taxon>
        <taxon>Brevundimonas</taxon>
    </lineage>
</organism>